<proteinExistence type="predicted"/>
<dbReference type="EMBL" id="GBRH01246372">
    <property type="protein sequence ID" value="JAD51523.1"/>
    <property type="molecule type" value="Transcribed_RNA"/>
</dbReference>
<evidence type="ECO:0000313" key="2">
    <source>
        <dbReference type="EMBL" id="JAD51523.1"/>
    </source>
</evidence>
<name>A0A0A9ANT6_ARUDO</name>
<feature type="region of interest" description="Disordered" evidence="1">
    <location>
        <begin position="1"/>
        <end position="31"/>
    </location>
</feature>
<dbReference type="AlphaFoldDB" id="A0A0A9ANT6"/>
<accession>A0A0A9ANT6</accession>
<protein>
    <submittedName>
        <fullName evidence="2">Uncharacterized protein</fullName>
    </submittedName>
</protein>
<sequence>MYYHAKNISQNSNAHLSHDEQHAHLKLLKQS</sequence>
<evidence type="ECO:0000256" key="1">
    <source>
        <dbReference type="SAM" id="MobiDB-lite"/>
    </source>
</evidence>
<organism evidence="2">
    <name type="scientific">Arundo donax</name>
    <name type="common">Giant reed</name>
    <name type="synonym">Donax arundinaceus</name>
    <dbReference type="NCBI Taxonomy" id="35708"/>
    <lineage>
        <taxon>Eukaryota</taxon>
        <taxon>Viridiplantae</taxon>
        <taxon>Streptophyta</taxon>
        <taxon>Embryophyta</taxon>
        <taxon>Tracheophyta</taxon>
        <taxon>Spermatophyta</taxon>
        <taxon>Magnoliopsida</taxon>
        <taxon>Liliopsida</taxon>
        <taxon>Poales</taxon>
        <taxon>Poaceae</taxon>
        <taxon>PACMAD clade</taxon>
        <taxon>Arundinoideae</taxon>
        <taxon>Arundineae</taxon>
        <taxon>Arundo</taxon>
    </lineage>
</organism>
<reference evidence="2" key="2">
    <citation type="journal article" date="2015" name="Data Brief">
        <title>Shoot transcriptome of the giant reed, Arundo donax.</title>
        <authorList>
            <person name="Barrero R.A."/>
            <person name="Guerrero F.D."/>
            <person name="Moolhuijzen P."/>
            <person name="Goolsby J.A."/>
            <person name="Tidwell J."/>
            <person name="Bellgard S.E."/>
            <person name="Bellgard M.I."/>
        </authorList>
    </citation>
    <scope>NUCLEOTIDE SEQUENCE</scope>
    <source>
        <tissue evidence="2">Shoot tissue taken approximately 20 cm above the soil surface</tissue>
    </source>
</reference>
<reference evidence="2" key="1">
    <citation type="submission" date="2014-09" db="EMBL/GenBank/DDBJ databases">
        <authorList>
            <person name="Magalhaes I.L.F."/>
            <person name="Oliveira U."/>
            <person name="Santos F.R."/>
            <person name="Vidigal T.H.D.A."/>
            <person name="Brescovit A.D."/>
            <person name="Santos A.J."/>
        </authorList>
    </citation>
    <scope>NUCLEOTIDE SEQUENCE</scope>
    <source>
        <tissue evidence="2">Shoot tissue taken approximately 20 cm above the soil surface</tissue>
    </source>
</reference>